<dbReference type="GO" id="GO:0003714">
    <property type="term" value="F:transcription corepressor activity"/>
    <property type="evidence" value="ECO:0007669"/>
    <property type="project" value="TreeGrafter"/>
</dbReference>
<reference evidence="7" key="2">
    <citation type="journal article" date="2021" name="Genome Biol. Evol.">
        <title>Developing a high-quality reference genome for a parasitic bivalve with doubly uniparental inheritance (Bivalvia: Unionida).</title>
        <authorList>
            <person name="Smith C.H."/>
        </authorList>
    </citation>
    <scope>NUCLEOTIDE SEQUENCE</scope>
    <source>
        <strain evidence="7">CHS0354</strain>
        <tissue evidence="7">Mantle</tissue>
    </source>
</reference>
<name>A0AAE0SU30_9BIVA</name>
<dbReference type="InterPro" id="IPR002589">
    <property type="entry name" value="Macro_dom"/>
</dbReference>
<evidence type="ECO:0000256" key="2">
    <source>
        <dbReference type="ARBA" id="ARBA00022676"/>
    </source>
</evidence>
<reference evidence="7" key="3">
    <citation type="submission" date="2023-05" db="EMBL/GenBank/DDBJ databases">
        <authorList>
            <person name="Smith C.H."/>
        </authorList>
    </citation>
    <scope>NUCLEOTIDE SEQUENCE</scope>
    <source>
        <strain evidence="7">CHS0354</strain>
        <tissue evidence="7">Mantle</tissue>
    </source>
</reference>
<dbReference type="AlphaFoldDB" id="A0AAE0SU30"/>
<dbReference type="EMBL" id="JAEAOA010000831">
    <property type="protein sequence ID" value="KAK3598160.1"/>
    <property type="molecule type" value="Genomic_DNA"/>
</dbReference>
<dbReference type="PANTHER" id="PTHR14453">
    <property type="entry name" value="PARP/ZINC FINGER CCCH TYPE DOMAIN CONTAINING PROTEIN"/>
    <property type="match status" value="1"/>
</dbReference>
<dbReference type="SUPFAM" id="SSF52949">
    <property type="entry name" value="Macro domain-like"/>
    <property type="match status" value="1"/>
</dbReference>
<dbReference type="GO" id="GO:0003950">
    <property type="term" value="F:NAD+ poly-ADP-ribosyltransferase activity"/>
    <property type="evidence" value="ECO:0007669"/>
    <property type="project" value="TreeGrafter"/>
</dbReference>
<proteinExistence type="predicted"/>
<dbReference type="GO" id="GO:1990404">
    <property type="term" value="F:NAD+-protein mono-ADP-ribosyltransferase activity"/>
    <property type="evidence" value="ECO:0007669"/>
    <property type="project" value="TreeGrafter"/>
</dbReference>
<feature type="domain" description="Macro" evidence="6">
    <location>
        <begin position="1"/>
        <end position="93"/>
    </location>
</feature>
<evidence type="ECO:0000256" key="5">
    <source>
        <dbReference type="ARBA" id="ARBA00023242"/>
    </source>
</evidence>
<dbReference type="GO" id="GO:0005737">
    <property type="term" value="C:cytoplasm"/>
    <property type="evidence" value="ECO:0007669"/>
    <property type="project" value="TreeGrafter"/>
</dbReference>
<evidence type="ECO:0000259" key="6">
    <source>
        <dbReference type="PROSITE" id="PS51154"/>
    </source>
</evidence>
<keyword evidence="2" id="KW-0328">Glycosyltransferase</keyword>
<comment type="caution">
    <text evidence="7">The sequence shown here is derived from an EMBL/GenBank/DDBJ whole genome shotgun (WGS) entry which is preliminary data.</text>
</comment>
<keyword evidence="5" id="KW-0539">Nucleus</keyword>
<dbReference type="InterPro" id="IPR043472">
    <property type="entry name" value="Macro_dom-like"/>
</dbReference>
<evidence type="ECO:0000256" key="4">
    <source>
        <dbReference type="ARBA" id="ARBA00023027"/>
    </source>
</evidence>
<evidence type="ECO:0000256" key="3">
    <source>
        <dbReference type="ARBA" id="ARBA00022679"/>
    </source>
</evidence>
<evidence type="ECO:0000313" key="7">
    <source>
        <dbReference type="EMBL" id="KAK3598160.1"/>
    </source>
</evidence>
<dbReference type="GO" id="GO:0010629">
    <property type="term" value="P:negative regulation of gene expression"/>
    <property type="evidence" value="ECO:0007669"/>
    <property type="project" value="TreeGrafter"/>
</dbReference>
<dbReference type="PROSITE" id="PS51154">
    <property type="entry name" value="MACRO"/>
    <property type="match status" value="1"/>
</dbReference>
<accession>A0AAE0SU30</accession>
<protein>
    <recommendedName>
        <fullName evidence="6">Macro domain-containing protein</fullName>
    </recommendedName>
</protein>
<sequence length="144" mass="16409">MIIHILVKEKRKEWEDVIKRVLFHADKLKFHSISFPGVGTGGRGLSAKMIAKAMYSACREFTKSEPNYLKKIRMVLFQEAVFHTIKDHVSDQVESKKSKLPALGKLFKGKSKQSSIVFSITIDSESKFQAAVKDLEGFIKNEFM</sequence>
<gene>
    <name evidence="7" type="ORF">CHS0354_013669</name>
</gene>
<comment type="subcellular location">
    <subcellularLocation>
        <location evidence="1">Nucleus</location>
    </subcellularLocation>
</comment>
<dbReference type="InterPro" id="IPR052056">
    <property type="entry name" value="Mono-ARTD/PARP"/>
</dbReference>
<dbReference type="Gene3D" id="3.40.220.10">
    <property type="entry name" value="Leucine Aminopeptidase, subunit E, domain 1"/>
    <property type="match status" value="1"/>
</dbReference>
<evidence type="ECO:0000256" key="1">
    <source>
        <dbReference type="ARBA" id="ARBA00004123"/>
    </source>
</evidence>
<organism evidence="7 8">
    <name type="scientific">Potamilus streckersoni</name>
    <dbReference type="NCBI Taxonomy" id="2493646"/>
    <lineage>
        <taxon>Eukaryota</taxon>
        <taxon>Metazoa</taxon>
        <taxon>Spiralia</taxon>
        <taxon>Lophotrochozoa</taxon>
        <taxon>Mollusca</taxon>
        <taxon>Bivalvia</taxon>
        <taxon>Autobranchia</taxon>
        <taxon>Heteroconchia</taxon>
        <taxon>Palaeoheterodonta</taxon>
        <taxon>Unionida</taxon>
        <taxon>Unionoidea</taxon>
        <taxon>Unionidae</taxon>
        <taxon>Ambleminae</taxon>
        <taxon>Lampsilini</taxon>
        <taxon>Potamilus</taxon>
    </lineage>
</organism>
<evidence type="ECO:0000313" key="8">
    <source>
        <dbReference type="Proteomes" id="UP001195483"/>
    </source>
</evidence>
<dbReference type="GO" id="GO:0005634">
    <property type="term" value="C:nucleus"/>
    <property type="evidence" value="ECO:0007669"/>
    <property type="project" value="UniProtKB-SubCell"/>
</dbReference>
<keyword evidence="8" id="KW-1185">Reference proteome</keyword>
<keyword evidence="4" id="KW-0520">NAD</keyword>
<dbReference type="PANTHER" id="PTHR14453:SF102">
    <property type="entry name" value="PROTEIN MONO-ADP-RIBOSYLTRANSFERASE PARP14-LIKE"/>
    <property type="match status" value="1"/>
</dbReference>
<dbReference type="GO" id="GO:0070212">
    <property type="term" value="P:protein poly-ADP-ribosylation"/>
    <property type="evidence" value="ECO:0007669"/>
    <property type="project" value="TreeGrafter"/>
</dbReference>
<dbReference type="Proteomes" id="UP001195483">
    <property type="component" value="Unassembled WGS sequence"/>
</dbReference>
<keyword evidence="3" id="KW-0808">Transferase</keyword>
<reference evidence="7" key="1">
    <citation type="journal article" date="2021" name="Genome Biol. Evol.">
        <title>A High-Quality Reference Genome for a Parasitic Bivalve with Doubly Uniparental Inheritance (Bivalvia: Unionida).</title>
        <authorList>
            <person name="Smith C.H."/>
        </authorList>
    </citation>
    <scope>NUCLEOTIDE SEQUENCE</scope>
    <source>
        <strain evidence="7">CHS0354</strain>
    </source>
</reference>